<keyword evidence="2" id="KW-1185">Reference proteome</keyword>
<organism evidence="1 2">
    <name type="scientific">Anaeramoeba ignava</name>
    <name type="common">Anaerobic marine amoeba</name>
    <dbReference type="NCBI Taxonomy" id="1746090"/>
    <lineage>
        <taxon>Eukaryota</taxon>
        <taxon>Metamonada</taxon>
        <taxon>Anaeramoebidae</taxon>
        <taxon>Anaeramoeba</taxon>
    </lineage>
</organism>
<reference evidence="1" key="1">
    <citation type="submission" date="2022-10" db="EMBL/GenBank/DDBJ databases">
        <title>Novel sulphate-reducing endosymbionts in the free-living metamonad Anaeramoeba.</title>
        <authorList>
            <person name="Jerlstrom-Hultqvist J."/>
            <person name="Cepicka I."/>
            <person name="Gallot-Lavallee L."/>
            <person name="Salas-Leiva D."/>
            <person name="Curtis B.A."/>
            <person name="Zahonova K."/>
            <person name="Pipaliya S."/>
            <person name="Dacks J."/>
            <person name="Roger A.J."/>
        </authorList>
    </citation>
    <scope>NUCLEOTIDE SEQUENCE</scope>
    <source>
        <strain evidence="1">BMAN</strain>
    </source>
</reference>
<sequence>MGNIGNLIKIDPNFRLISICDKSHAYHNETPAILNRFEKYLLKLDEFIEFGIIRKFYEQQKEIIKKICEYSKIKKEDLIVSYHSGLFPSLAIKLQEIISKRK</sequence>
<protein>
    <submittedName>
        <fullName evidence="1">Uncharacterized protein</fullName>
    </submittedName>
</protein>
<proteinExistence type="predicted"/>
<evidence type="ECO:0000313" key="2">
    <source>
        <dbReference type="Proteomes" id="UP001149090"/>
    </source>
</evidence>
<dbReference type="EMBL" id="JAPDFW010000116">
    <property type="protein sequence ID" value="KAJ5068331.1"/>
    <property type="molecule type" value="Genomic_DNA"/>
</dbReference>
<gene>
    <name evidence="1" type="ORF">M0811_12314</name>
</gene>
<dbReference type="OrthoDB" id="2423195at2759"/>
<name>A0A9Q0L8G5_ANAIG</name>
<accession>A0A9Q0L8G5</accession>
<dbReference type="AlphaFoldDB" id="A0A9Q0L8G5"/>
<comment type="caution">
    <text evidence="1">The sequence shown here is derived from an EMBL/GenBank/DDBJ whole genome shotgun (WGS) entry which is preliminary data.</text>
</comment>
<evidence type="ECO:0000313" key="1">
    <source>
        <dbReference type="EMBL" id="KAJ5068331.1"/>
    </source>
</evidence>
<dbReference type="Proteomes" id="UP001149090">
    <property type="component" value="Unassembled WGS sequence"/>
</dbReference>